<sequence length="515" mass="59066">MNKYILLIISLAVNPVFAQDSLMSRGKYMYLDTKALWHNTDNAAGLGIDMTANHGIANFDYSYNGGDYRRVQEGTSSHNLKFFTERYQKISKILYGYGKFDFNNGKTKDRAWADVVRPYNSDPYFSGSSVYGNYDFQNINLTAAIGTTRLGKWNFGARLDYNLGDLSRLRDPRSRSELLEYKLTPSAIYNFGNSSIGLAAWYNRRKEKIQNVTTVQTDATLKYYLMSGLENANGTIGGYGGFSREWVNHNFGTELSYGYKGYVLNSLNSISIQRGSESVLGVYKYSPGHYYNYIYGLQSQNRLTIGKLIHQIDFKATYEEGFADEYRQKLIINTDSLTGFNSYRYDTQIKFNKRYQIRVLNLDAHYRMNIPYKDRIFAYMGFIANYNDVSNKYLLNTSELKYGRLNIAFEEGMNLCNTGFGYALSAGYSFSTRNSIKLADNTNEYAQGVLLPDMKYYAVDYGFVHGELSYEHPITIKGTTSNWFVKIYGDYLKTKKYDNTTYNKYTLGVSVGIIY</sequence>
<name>A0ABM7NYH3_9BACT</name>
<dbReference type="Proteomes" id="UP001319045">
    <property type="component" value="Chromosome"/>
</dbReference>
<dbReference type="EMBL" id="AP024484">
    <property type="protein sequence ID" value="BCS85518.1"/>
    <property type="molecule type" value="Genomic_DNA"/>
</dbReference>
<dbReference type="Pfam" id="PF21012">
    <property type="entry name" value="DUF6850"/>
    <property type="match status" value="1"/>
</dbReference>
<feature type="signal peptide" evidence="1">
    <location>
        <begin position="1"/>
        <end position="18"/>
    </location>
</feature>
<accession>A0ABM7NYH3</accession>
<evidence type="ECO:0000256" key="1">
    <source>
        <dbReference type="SAM" id="SignalP"/>
    </source>
</evidence>
<feature type="chain" id="PRO_5047276472" description="DUF6850 domain-containing protein" evidence="1">
    <location>
        <begin position="19"/>
        <end position="515"/>
    </location>
</feature>
<keyword evidence="4" id="KW-1185">Reference proteome</keyword>
<evidence type="ECO:0000313" key="4">
    <source>
        <dbReference type="Proteomes" id="UP001319045"/>
    </source>
</evidence>
<proteinExistence type="predicted"/>
<evidence type="ECO:0000313" key="3">
    <source>
        <dbReference type="EMBL" id="BCS85518.1"/>
    </source>
</evidence>
<keyword evidence="1" id="KW-0732">Signal</keyword>
<reference evidence="3 4" key="1">
    <citation type="journal article" date="2022" name="Int. J. Syst. Evol. Microbiol.">
        <title>Prevotella herbatica sp. nov., a plant polysaccharide-decomposing anaerobic bacterium isolated from a methanogenic reactor.</title>
        <authorList>
            <person name="Uek A."/>
            <person name="Tonouchi A."/>
            <person name="Kaku N."/>
            <person name="Ueki K."/>
        </authorList>
    </citation>
    <scope>NUCLEOTIDE SEQUENCE [LARGE SCALE GENOMIC DNA]</scope>
    <source>
        <strain evidence="3 4">WR041</strain>
    </source>
</reference>
<feature type="domain" description="DUF6850" evidence="2">
    <location>
        <begin position="43"/>
        <end position="514"/>
    </location>
</feature>
<protein>
    <recommendedName>
        <fullName evidence="2">DUF6850 domain-containing protein</fullName>
    </recommendedName>
</protein>
<evidence type="ECO:0000259" key="2">
    <source>
        <dbReference type="Pfam" id="PF21012"/>
    </source>
</evidence>
<gene>
    <name evidence="3" type="ORF">prwr041_14110</name>
</gene>
<organism evidence="3 4">
    <name type="scientific">Prevotella herbatica</name>
    <dbReference type="NCBI Taxonomy" id="2801997"/>
    <lineage>
        <taxon>Bacteria</taxon>
        <taxon>Pseudomonadati</taxon>
        <taxon>Bacteroidota</taxon>
        <taxon>Bacteroidia</taxon>
        <taxon>Bacteroidales</taxon>
        <taxon>Prevotellaceae</taxon>
        <taxon>Prevotella</taxon>
    </lineage>
</organism>
<dbReference type="InterPro" id="IPR049236">
    <property type="entry name" value="DUF6850"/>
</dbReference>